<evidence type="ECO:0000256" key="1">
    <source>
        <dbReference type="SAM" id="SignalP"/>
    </source>
</evidence>
<evidence type="ECO:0000313" key="2">
    <source>
        <dbReference type="EMBL" id="HHE54288.1"/>
    </source>
</evidence>
<comment type="caution">
    <text evidence="2">The sequence shown here is derived from an EMBL/GenBank/DDBJ whole genome shotgun (WGS) entry which is preliminary data.</text>
</comment>
<name>A0A7V5H4G8_CALAY</name>
<sequence>MKSYLVPKISALLCLMAMWLMAQSDLAITVTNQNLGLVHETRQIDLKKGLNDYLLTDIPQQIDATSVLIESLKKSFLVLEQNYEYDLINVDKVLAKSIDQQIWVVDPALGKISGTLLASNGRYLMLLDEQQQLQIIPRNDKQKVLLKNYASQQDQFITRPTLVWKVKAEKSGSHEVGLTYLTRGLNWHADYVGKLNPDDSQLQLACWVTINNTSGKVYKNARLK</sequence>
<dbReference type="EMBL" id="DRTD01000057">
    <property type="protein sequence ID" value="HHE54288.1"/>
    <property type="molecule type" value="Genomic_DNA"/>
</dbReference>
<dbReference type="PANTHER" id="PTHR38075">
    <property type="entry name" value="DUF4139 DOMAIN-CONTAINING PROTEIN"/>
    <property type="match status" value="1"/>
</dbReference>
<feature type="non-terminal residue" evidence="2">
    <location>
        <position position="224"/>
    </location>
</feature>
<organism evidence="2">
    <name type="scientific">Caldithrix abyssi</name>
    <dbReference type="NCBI Taxonomy" id="187145"/>
    <lineage>
        <taxon>Bacteria</taxon>
        <taxon>Pseudomonadati</taxon>
        <taxon>Calditrichota</taxon>
        <taxon>Calditrichia</taxon>
        <taxon>Calditrichales</taxon>
        <taxon>Calditrichaceae</taxon>
        <taxon>Caldithrix</taxon>
    </lineage>
</organism>
<keyword evidence="1" id="KW-0732">Signal</keyword>
<reference evidence="2" key="1">
    <citation type="journal article" date="2020" name="mSystems">
        <title>Genome- and Community-Level Interaction Insights into Carbon Utilization and Element Cycling Functions of Hydrothermarchaeota in Hydrothermal Sediment.</title>
        <authorList>
            <person name="Zhou Z."/>
            <person name="Liu Y."/>
            <person name="Xu W."/>
            <person name="Pan J."/>
            <person name="Luo Z.H."/>
            <person name="Li M."/>
        </authorList>
    </citation>
    <scope>NUCLEOTIDE SEQUENCE [LARGE SCALE GENOMIC DNA]</scope>
    <source>
        <strain evidence="2">HyVt-76</strain>
    </source>
</reference>
<dbReference type="Proteomes" id="UP000886111">
    <property type="component" value="Unassembled WGS sequence"/>
</dbReference>
<feature type="signal peptide" evidence="1">
    <location>
        <begin position="1"/>
        <end position="22"/>
    </location>
</feature>
<feature type="chain" id="PRO_5031075702" description="DUF4139 domain-containing protein" evidence="1">
    <location>
        <begin position="23"/>
        <end position="224"/>
    </location>
</feature>
<protein>
    <recommendedName>
        <fullName evidence="3">DUF4139 domain-containing protein</fullName>
    </recommendedName>
</protein>
<dbReference type="AlphaFoldDB" id="A0A7V5H4G8"/>
<proteinExistence type="predicted"/>
<evidence type="ECO:0008006" key="3">
    <source>
        <dbReference type="Google" id="ProtNLM"/>
    </source>
</evidence>
<dbReference type="PANTHER" id="PTHR38075:SF1">
    <property type="entry name" value="DUF4139 DOMAIN-CONTAINING PROTEIN"/>
    <property type="match status" value="1"/>
</dbReference>
<gene>
    <name evidence="2" type="ORF">ENL21_00785</name>
</gene>
<accession>A0A7V5H4G8</accession>